<feature type="transmembrane region" description="Helical" evidence="1">
    <location>
        <begin position="79"/>
        <end position="101"/>
    </location>
</feature>
<feature type="transmembrane region" description="Helical" evidence="1">
    <location>
        <begin position="12"/>
        <end position="35"/>
    </location>
</feature>
<keyword evidence="3" id="KW-1185">Reference proteome</keyword>
<comment type="caution">
    <text evidence="2">The sequence shown here is derived from an EMBL/GenBank/DDBJ whole genome shotgun (WGS) entry which is preliminary data.</text>
</comment>
<evidence type="ECO:0000256" key="1">
    <source>
        <dbReference type="SAM" id="Phobius"/>
    </source>
</evidence>
<keyword evidence="1" id="KW-1133">Transmembrane helix</keyword>
<evidence type="ECO:0000313" key="3">
    <source>
        <dbReference type="Proteomes" id="UP001596500"/>
    </source>
</evidence>
<feature type="transmembrane region" description="Helical" evidence="1">
    <location>
        <begin position="121"/>
        <end position="140"/>
    </location>
</feature>
<dbReference type="Proteomes" id="UP001596500">
    <property type="component" value="Unassembled WGS sequence"/>
</dbReference>
<dbReference type="RefSeq" id="WP_379865762.1">
    <property type="nucleotide sequence ID" value="NZ_JBHTBW010000045.1"/>
</dbReference>
<reference evidence="3" key="1">
    <citation type="journal article" date="2019" name="Int. J. Syst. Evol. Microbiol.">
        <title>The Global Catalogue of Microorganisms (GCM) 10K type strain sequencing project: providing services to taxonomists for standard genome sequencing and annotation.</title>
        <authorList>
            <consortium name="The Broad Institute Genomics Platform"/>
            <consortium name="The Broad Institute Genome Sequencing Center for Infectious Disease"/>
            <person name="Wu L."/>
            <person name="Ma J."/>
        </authorList>
    </citation>
    <scope>NUCLEOTIDE SEQUENCE [LARGE SCALE GENOMIC DNA]</scope>
    <source>
        <strain evidence="3">CGMCC 1.12942</strain>
    </source>
</reference>
<sequence length="166" mass="18735">MVKHMSRMGCEILLVVGILIALKNSFFPWIISVWYPDPLLSEKMGEWTAIIVGVGTCLIYMGLGSAAKYVHSLTLSQMVGAFGLLHSAFFLPFPPWLSQIYRDWQGLLHDMLALFLPEQMFTSTELFCLFLALFILGRMFHVRENEPKRLGDYGGGDEKNLPSSSI</sequence>
<dbReference type="EMBL" id="JBHTBW010000045">
    <property type="protein sequence ID" value="MFC7442114.1"/>
    <property type="molecule type" value="Genomic_DNA"/>
</dbReference>
<name>A0ABW2RM61_9BACL</name>
<feature type="transmembrane region" description="Helical" evidence="1">
    <location>
        <begin position="47"/>
        <end position="67"/>
    </location>
</feature>
<gene>
    <name evidence="2" type="ORF">ACFQNG_13545</name>
</gene>
<proteinExistence type="predicted"/>
<keyword evidence="1" id="KW-0812">Transmembrane</keyword>
<protein>
    <submittedName>
        <fullName evidence="2">Uncharacterized protein</fullName>
    </submittedName>
</protein>
<accession>A0ABW2RM61</accession>
<evidence type="ECO:0000313" key="2">
    <source>
        <dbReference type="EMBL" id="MFC7442114.1"/>
    </source>
</evidence>
<organism evidence="2 3">
    <name type="scientific">Laceyella putida</name>
    <dbReference type="NCBI Taxonomy" id="110101"/>
    <lineage>
        <taxon>Bacteria</taxon>
        <taxon>Bacillati</taxon>
        <taxon>Bacillota</taxon>
        <taxon>Bacilli</taxon>
        <taxon>Bacillales</taxon>
        <taxon>Thermoactinomycetaceae</taxon>
        <taxon>Laceyella</taxon>
    </lineage>
</organism>
<keyword evidence="1" id="KW-0472">Membrane</keyword>